<dbReference type="Gene3D" id="3.30.428.10">
    <property type="entry name" value="HIT-like"/>
    <property type="match status" value="1"/>
</dbReference>
<evidence type="ECO:0000313" key="5">
    <source>
        <dbReference type="Proteomes" id="UP000310189"/>
    </source>
</evidence>
<dbReference type="Pfam" id="PF04677">
    <property type="entry name" value="CwfJ_C_1"/>
    <property type="match status" value="1"/>
</dbReference>
<dbReference type="InterPro" id="IPR006767">
    <property type="entry name" value="Cwf19-like_C_dom-2"/>
</dbReference>
<name>A0A4T0FSF1_9BASI</name>
<dbReference type="Proteomes" id="UP000310189">
    <property type="component" value="Unassembled WGS sequence"/>
</dbReference>
<dbReference type="InterPro" id="IPR036265">
    <property type="entry name" value="HIT-like_sf"/>
</dbReference>
<evidence type="ECO:0000259" key="2">
    <source>
        <dbReference type="Pfam" id="PF04676"/>
    </source>
</evidence>
<dbReference type="InterPro" id="IPR006768">
    <property type="entry name" value="Cwf19-like_C_dom-1"/>
</dbReference>
<dbReference type="OrthoDB" id="444325at2759"/>
<organism evidence="4 5">
    <name type="scientific">Wallemia hederae</name>
    <dbReference type="NCBI Taxonomy" id="1540922"/>
    <lineage>
        <taxon>Eukaryota</taxon>
        <taxon>Fungi</taxon>
        <taxon>Dikarya</taxon>
        <taxon>Basidiomycota</taxon>
        <taxon>Wallemiomycotina</taxon>
        <taxon>Wallemiomycetes</taxon>
        <taxon>Wallemiales</taxon>
        <taxon>Wallemiaceae</taxon>
        <taxon>Wallemia</taxon>
    </lineage>
</organism>
<dbReference type="GO" id="GO:0071014">
    <property type="term" value="C:post-mRNA release spliceosomal complex"/>
    <property type="evidence" value="ECO:0007669"/>
    <property type="project" value="TreeGrafter"/>
</dbReference>
<comment type="caution">
    <text evidence="4">The sequence shown here is derived from an EMBL/GenBank/DDBJ whole genome shotgun (WGS) entry which is preliminary data.</text>
</comment>
<protein>
    <recommendedName>
        <fullName evidence="6">Cwf19-like C-terminal domain-containing protein</fullName>
    </recommendedName>
</protein>
<gene>
    <name evidence="4" type="ORF">E3P99_01090</name>
</gene>
<evidence type="ECO:0000259" key="3">
    <source>
        <dbReference type="Pfam" id="PF04677"/>
    </source>
</evidence>
<dbReference type="PANTHER" id="PTHR12072">
    <property type="entry name" value="CWF19, CELL CYCLE CONTROL PROTEIN"/>
    <property type="match status" value="1"/>
</dbReference>
<feature type="domain" description="Cwf19-like C-terminal" evidence="3">
    <location>
        <begin position="332"/>
        <end position="461"/>
    </location>
</feature>
<dbReference type="GO" id="GO:0000398">
    <property type="term" value="P:mRNA splicing, via spliceosome"/>
    <property type="evidence" value="ECO:0007669"/>
    <property type="project" value="TreeGrafter"/>
</dbReference>
<evidence type="ECO:0008006" key="6">
    <source>
        <dbReference type="Google" id="ProtNLM"/>
    </source>
</evidence>
<dbReference type="SUPFAM" id="SSF54197">
    <property type="entry name" value="HIT-like"/>
    <property type="match status" value="1"/>
</dbReference>
<evidence type="ECO:0000313" key="4">
    <source>
        <dbReference type="EMBL" id="TIA91448.1"/>
    </source>
</evidence>
<accession>A0A4T0FSF1</accession>
<proteinExistence type="predicted"/>
<feature type="domain" description="Cwf19-like protein C-terminal" evidence="2">
    <location>
        <begin position="484"/>
        <end position="556"/>
    </location>
</feature>
<dbReference type="InterPro" id="IPR040194">
    <property type="entry name" value="Cwf19-like"/>
</dbReference>
<keyword evidence="5" id="KW-1185">Reference proteome</keyword>
<dbReference type="GO" id="GO:0061632">
    <property type="term" value="F:RNA lariat debranching enzyme activator activity"/>
    <property type="evidence" value="ECO:0007669"/>
    <property type="project" value="TreeGrafter"/>
</dbReference>
<sequence>MSESTKVLVVGPPSTPISAFFDKIQSLTQKHNFNMTLVAGDLFESASDDDISHVLDGSLKPPTELYYTLGSKPLHDKLLDKVGSDGGGMIADGVFMLAKASVLTTGNGLRIGAFGGAHDPSKLSEHSDNDNLNPAITGTTLETFAEHFETPSASVNGGGSLASARAKAKAPANISLDILLTHAWPSSITLLSNKDVPSLPGLPVAHSWGNSAVTSAVSYATPKYVFSGGQGAFWEREPFTSPNGLSTRFISLGQFGNSDKQRWFYAFSISPRGSTKEDTPAGCTSSPLPTLANAKKRGADEDKNAYIFAHQTSAYASEGTRTNKRGKKGRQPQEITQDECWFCLSNPRVTKHLIVSIGEECYITLPKGQLNDPKTSNVPGGGHALVIPISHYPNLFSLPADIAQRVQSELLDCRDALTKCYARYDAVPVSFELGRYWSRGGHAHIQVVPIPNDVAPSLAQEFLNEGAAQGVEWESDAQKALDELEDGQSYLRVDLPDGQKFVHLIRPAPFNQQFARQVLANVLNTPDRADWRNCTLSDEQETEISNDFRNAFKPFDKNA</sequence>
<reference evidence="4 5" key="1">
    <citation type="submission" date="2019-03" db="EMBL/GenBank/DDBJ databases">
        <title>Sequencing 23 genomes of Wallemia ichthyophaga.</title>
        <authorList>
            <person name="Gostincar C."/>
        </authorList>
    </citation>
    <scope>NUCLEOTIDE SEQUENCE [LARGE SCALE GENOMIC DNA]</scope>
    <source>
        <strain evidence="4 5">EXF-5753</strain>
    </source>
</reference>
<evidence type="ECO:0000256" key="1">
    <source>
        <dbReference type="SAM" id="MobiDB-lite"/>
    </source>
</evidence>
<dbReference type="EMBL" id="SPNW01000012">
    <property type="protein sequence ID" value="TIA91448.1"/>
    <property type="molecule type" value="Genomic_DNA"/>
</dbReference>
<dbReference type="Pfam" id="PF04676">
    <property type="entry name" value="CwfJ_C_2"/>
    <property type="match status" value="1"/>
</dbReference>
<feature type="region of interest" description="Disordered" evidence="1">
    <location>
        <begin position="276"/>
        <end position="296"/>
    </location>
</feature>
<dbReference type="AlphaFoldDB" id="A0A4T0FSF1"/>
<dbReference type="PANTHER" id="PTHR12072:SF4">
    <property type="entry name" value="CWF19-LIKE PROTEIN 1"/>
    <property type="match status" value="1"/>
</dbReference>